<keyword evidence="2" id="KW-0597">Phosphoprotein</keyword>
<keyword evidence="1" id="KW-0902">Two-component regulatory system</keyword>
<dbReference type="Proteomes" id="UP001596303">
    <property type="component" value="Unassembled WGS sequence"/>
</dbReference>
<evidence type="ECO:0000256" key="1">
    <source>
        <dbReference type="ARBA" id="ARBA00023012"/>
    </source>
</evidence>
<evidence type="ECO:0000313" key="4">
    <source>
        <dbReference type="EMBL" id="MFC6197110.1"/>
    </source>
</evidence>
<dbReference type="RefSeq" id="WP_377375509.1">
    <property type="nucleotide sequence ID" value="NZ_JBHSSW010000004.1"/>
</dbReference>
<evidence type="ECO:0000256" key="2">
    <source>
        <dbReference type="PROSITE-ProRule" id="PRU00110"/>
    </source>
</evidence>
<protein>
    <submittedName>
        <fullName evidence="4">Hpt domain-containing protein</fullName>
    </submittedName>
</protein>
<dbReference type="Pfam" id="PF01627">
    <property type="entry name" value="Hpt"/>
    <property type="match status" value="1"/>
</dbReference>
<reference evidence="5" key="1">
    <citation type="journal article" date="2019" name="Int. J. Syst. Evol. Microbiol.">
        <title>The Global Catalogue of Microorganisms (GCM) 10K type strain sequencing project: providing services to taxonomists for standard genome sequencing and annotation.</title>
        <authorList>
            <consortium name="The Broad Institute Genomics Platform"/>
            <consortium name="The Broad Institute Genome Sequencing Center for Infectious Disease"/>
            <person name="Wu L."/>
            <person name="Ma J."/>
        </authorList>
    </citation>
    <scope>NUCLEOTIDE SEQUENCE [LARGE SCALE GENOMIC DNA]</scope>
    <source>
        <strain evidence="5">CGMCC-1.15741</strain>
    </source>
</reference>
<dbReference type="InterPro" id="IPR036641">
    <property type="entry name" value="HPT_dom_sf"/>
</dbReference>
<comment type="caution">
    <text evidence="4">The sequence shown here is derived from an EMBL/GenBank/DDBJ whole genome shotgun (WGS) entry which is preliminary data.</text>
</comment>
<organism evidence="4 5">
    <name type="scientific">Ponticaulis profundi</name>
    <dbReference type="NCBI Taxonomy" id="2665222"/>
    <lineage>
        <taxon>Bacteria</taxon>
        <taxon>Pseudomonadati</taxon>
        <taxon>Pseudomonadota</taxon>
        <taxon>Alphaproteobacteria</taxon>
        <taxon>Hyphomonadales</taxon>
        <taxon>Hyphomonadaceae</taxon>
        <taxon>Ponticaulis</taxon>
    </lineage>
</organism>
<evidence type="ECO:0000259" key="3">
    <source>
        <dbReference type="PROSITE" id="PS50894"/>
    </source>
</evidence>
<dbReference type="Gene3D" id="1.20.120.160">
    <property type="entry name" value="HPT domain"/>
    <property type="match status" value="1"/>
</dbReference>
<accession>A0ABW1S686</accession>
<dbReference type="PROSITE" id="PS50894">
    <property type="entry name" value="HPT"/>
    <property type="match status" value="1"/>
</dbReference>
<feature type="domain" description="HPt" evidence="3">
    <location>
        <begin position="13"/>
        <end position="114"/>
    </location>
</feature>
<sequence>MSGLIARRKLHENTAGDAELADEVLGIFLEQVDLWGKMLNAKDEPSRWADAAHTIKGAALGIGAEQLADACKVAEQAGRSDEPPSATKAAVLLNDIRDCLMPTLDEVAKIRHEISVSGSFRAS</sequence>
<feature type="modified residue" description="Phosphohistidine" evidence="2">
    <location>
        <position position="53"/>
    </location>
</feature>
<gene>
    <name evidence="4" type="ORF">ACFQDM_03430</name>
</gene>
<name>A0ABW1S686_9PROT</name>
<dbReference type="SUPFAM" id="SSF47226">
    <property type="entry name" value="Histidine-containing phosphotransfer domain, HPT domain"/>
    <property type="match status" value="1"/>
</dbReference>
<evidence type="ECO:0000313" key="5">
    <source>
        <dbReference type="Proteomes" id="UP001596303"/>
    </source>
</evidence>
<keyword evidence="5" id="KW-1185">Reference proteome</keyword>
<dbReference type="EMBL" id="JBHSSW010000004">
    <property type="protein sequence ID" value="MFC6197110.1"/>
    <property type="molecule type" value="Genomic_DNA"/>
</dbReference>
<dbReference type="InterPro" id="IPR008207">
    <property type="entry name" value="Sig_transdc_His_kin_Hpt_dom"/>
</dbReference>
<proteinExistence type="predicted"/>